<dbReference type="InterPro" id="IPR023214">
    <property type="entry name" value="HAD_sf"/>
</dbReference>
<protein>
    <submittedName>
        <fullName evidence="1">Phenylphosphate carboxylase subunit delta</fullName>
    </submittedName>
</protein>
<dbReference type="Gene3D" id="3.40.50.1000">
    <property type="entry name" value="HAD superfamily/HAD-like"/>
    <property type="match status" value="1"/>
</dbReference>
<feature type="non-terminal residue" evidence="1">
    <location>
        <position position="1"/>
    </location>
</feature>
<dbReference type="EMBL" id="DRGN01000156">
    <property type="protein sequence ID" value="HEU00852.1"/>
    <property type="molecule type" value="Genomic_DNA"/>
</dbReference>
<evidence type="ECO:0000313" key="2">
    <source>
        <dbReference type="Proteomes" id="UP000885680"/>
    </source>
</evidence>
<accession>A0A9C9NFZ3</accession>
<comment type="caution">
    <text evidence="1">The sequence shown here is derived from an EMBL/GenBank/DDBJ whole genome shotgun (WGS) entry which is preliminary data.</text>
</comment>
<name>A0A9C9NFZ3_9HYPH</name>
<sequence length="84" mass="8761">VLAELGVPAERTAVMGDDLTDLPLMRASGLAIAPADAVDEVRQAADVVTERGGGAGCVRELIELILKAVGDWPAVTARYDDETL</sequence>
<dbReference type="InterPro" id="IPR036412">
    <property type="entry name" value="HAD-like_sf"/>
</dbReference>
<reference evidence="1" key="1">
    <citation type="journal article" date="2020" name="mSystems">
        <title>Genome- and Community-Level Interaction Insights into Carbon Utilization and Element Cycling Functions of Hydrothermarchaeota in Hydrothermal Sediment.</title>
        <authorList>
            <person name="Zhou Z."/>
            <person name="Liu Y."/>
            <person name="Xu W."/>
            <person name="Pan J."/>
            <person name="Luo Z.H."/>
            <person name="Li M."/>
        </authorList>
    </citation>
    <scope>NUCLEOTIDE SEQUENCE</scope>
    <source>
        <strain evidence="1">HyVt-347</strain>
    </source>
</reference>
<proteinExistence type="predicted"/>
<dbReference type="AlphaFoldDB" id="A0A9C9NFZ3"/>
<evidence type="ECO:0000313" key="1">
    <source>
        <dbReference type="EMBL" id="HEU00852.1"/>
    </source>
</evidence>
<dbReference type="Pfam" id="PF08282">
    <property type="entry name" value="Hydrolase_3"/>
    <property type="match status" value="1"/>
</dbReference>
<organism evidence="1 2">
    <name type="scientific">Aurantimonas coralicida</name>
    <dbReference type="NCBI Taxonomy" id="182270"/>
    <lineage>
        <taxon>Bacteria</taxon>
        <taxon>Pseudomonadati</taxon>
        <taxon>Pseudomonadota</taxon>
        <taxon>Alphaproteobacteria</taxon>
        <taxon>Hyphomicrobiales</taxon>
        <taxon>Aurantimonadaceae</taxon>
        <taxon>Aurantimonas</taxon>
    </lineage>
</organism>
<dbReference type="SUPFAM" id="SSF56784">
    <property type="entry name" value="HAD-like"/>
    <property type="match status" value="1"/>
</dbReference>
<dbReference type="Proteomes" id="UP000885680">
    <property type="component" value="Unassembled WGS sequence"/>
</dbReference>
<gene>
    <name evidence="1" type="ORF">ENH89_10955</name>
</gene>